<dbReference type="PANTHER" id="PTHR34380">
    <property type="entry name" value="BNAA03G12380D PROTEIN"/>
    <property type="match status" value="1"/>
</dbReference>
<dbReference type="OrthoDB" id="1899721at2759"/>
<keyword evidence="1" id="KW-0175">Coiled coil</keyword>
<feature type="compositionally biased region" description="Basic residues" evidence="2">
    <location>
        <begin position="386"/>
        <end position="396"/>
    </location>
</feature>
<reference evidence="3 4" key="1">
    <citation type="submission" date="2019-11" db="EMBL/GenBank/DDBJ databases">
        <title>Whole genome sequence of Oryza granulata.</title>
        <authorList>
            <person name="Li W."/>
        </authorList>
    </citation>
    <scope>NUCLEOTIDE SEQUENCE [LARGE SCALE GENOMIC DNA]</scope>
    <source>
        <strain evidence="4">cv. Menghai</strain>
        <tissue evidence="3">Leaf</tissue>
    </source>
</reference>
<proteinExistence type="predicted"/>
<comment type="caution">
    <text evidence="3">The sequence shown here is derived from an EMBL/GenBank/DDBJ whole genome shotgun (WGS) entry which is preliminary data.</text>
</comment>
<organism evidence="3 4">
    <name type="scientific">Oryza meyeriana var. granulata</name>
    <dbReference type="NCBI Taxonomy" id="110450"/>
    <lineage>
        <taxon>Eukaryota</taxon>
        <taxon>Viridiplantae</taxon>
        <taxon>Streptophyta</taxon>
        <taxon>Embryophyta</taxon>
        <taxon>Tracheophyta</taxon>
        <taxon>Spermatophyta</taxon>
        <taxon>Magnoliopsida</taxon>
        <taxon>Liliopsida</taxon>
        <taxon>Poales</taxon>
        <taxon>Poaceae</taxon>
        <taxon>BOP clade</taxon>
        <taxon>Oryzoideae</taxon>
        <taxon>Oryzeae</taxon>
        <taxon>Oryzinae</taxon>
        <taxon>Oryza</taxon>
        <taxon>Oryza meyeriana</taxon>
    </lineage>
</organism>
<evidence type="ECO:0000256" key="1">
    <source>
        <dbReference type="SAM" id="Coils"/>
    </source>
</evidence>
<evidence type="ECO:0000313" key="4">
    <source>
        <dbReference type="Proteomes" id="UP000479710"/>
    </source>
</evidence>
<keyword evidence="4" id="KW-1185">Reference proteome</keyword>
<feature type="coiled-coil region" evidence="1">
    <location>
        <begin position="110"/>
        <end position="137"/>
    </location>
</feature>
<evidence type="ECO:0000313" key="3">
    <source>
        <dbReference type="EMBL" id="KAF0892654.1"/>
    </source>
</evidence>
<feature type="region of interest" description="Disordered" evidence="2">
    <location>
        <begin position="333"/>
        <end position="403"/>
    </location>
</feature>
<sequence length="705" mass="78244">MASDGDTDGELNHLSSADLVRHLQTTNRMVDYEIATRVLGERERRAAEVEACLQAKIDALRRERGVLVRDVPDKEKEEVHLKRIIIETNTHFKAVLASINTLQRKHEAFLIDLKRSMDEVEANLKSALTMVDVLQDMQRAAAPTLKPLPDMVEANEVITSSPALDLHPVLDLCLEEVDLAIKEGQKCQQGQGGKNAGINNWKEEQEVVRAKVHSMAVFDHDPQLDLTARDEITVPTFPVDLPPVLDLHQEEADLAVEEGQGFQECLGGKHTDINGQEEKEDMMCANVDGVATFCAKPLPATATALTTHLPPVLDFQQQEVELLVEESKECRYGQGDKNTDIDSNKKEVSYTNRSSSYKRKSVDMDNTTIPPVMRKKPGCIGNNKSTKNRGRPRKGSNKPAPTMSNDFRCWLQLQLPLSSSVPSSMDVSLPALPITSSMPPPAVISFGPPLLLESDNQERKWGKKSLFSELGSVEEEYGIEEESAPLPESSMQRPSLELMSMGGSPIASADVATIFPSVPDMSPPLVEESNQPDIEMQNTLSNLDSNIFMNQVSFDAWMEESGGSSINEQVPLSLVLPFSSESASLLSKIKTSLWESEENMVITLKGNVELCMVAICALYRQKKLIVELTSKEPTKFTTLSERQASRATKLAEYLLDGDINGPVKKNKEDLVNHDATAPKFIEELVIHCSKQLFDIYRNNEDPYFC</sequence>
<dbReference type="PANTHER" id="PTHR34380:SF2">
    <property type="entry name" value="OS01G0656900 PROTEIN"/>
    <property type="match status" value="1"/>
</dbReference>
<accession>A0A6G1BYC1</accession>
<dbReference type="EMBL" id="SPHZ02000011">
    <property type="protein sequence ID" value="KAF0892654.1"/>
    <property type="molecule type" value="Genomic_DNA"/>
</dbReference>
<dbReference type="AlphaFoldDB" id="A0A6G1BYC1"/>
<feature type="compositionally biased region" description="Basic and acidic residues" evidence="2">
    <location>
        <begin position="337"/>
        <end position="348"/>
    </location>
</feature>
<protein>
    <submittedName>
        <fullName evidence="3">Uncharacterized protein</fullName>
    </submittedName>
</protein>
<dbReference type="Proteomes" id="UP000479710">
    <property type="component" value="Unassembled WGS sequence"/>
</dbReference>
<gene>
    <name evidence="3" type="ORF">E2562_017634</name>
</gene>
<evidence type="ECO:0000256" key="2">
    <source>
        <dbReference type="SAM" id="MobiDB-lite"/>
    </source>
</evidence>
<name>A0A6G1BYC1_9ORYZ</name>